<keyword evidence="2" id="KW-1185">Reference proteome</keyword>
<sequence length="167" mass="18576">MDPPAGAARRIDRHGARRAPGSLRGAQLMNFFAPLASWPRFVARLGLASRHRQHRRHEHRPAIGLSAGTLAAFPGSRGPREIRCFAKPRKKLPSRSVDVFCKICNTRLYRYAKGGKGSLVKCFVERITEDFTEEKCVCPGCGKTFARETIIRGAPAFKLIGGKVYQK</sequence>
<organism evidence="1 2">
    <name type="scientific">Chloropicon roscoffensis</name>
    <dbReference type="NCBI Taxonomy" id="1461544"/>
    <lineage>
        <taxon>Eukaryota</taxon>
        <taxon>Viridiplantae</taxon>
        <taxon>Chlorophyta</taxon>
        <taxon>Chloropicophyceae</taxon>
        <taxon>Chloropicales</taxon>
        <taxon>Chloropicaceae</taxon>
        <taxon>Chloropicon</taxon>
    </lineage>
</organism>
<dbReference type="EMBL" id="CP151507">
    <property type="protein sequence ID" value="WZN63096.1"/>
    <property type="molecule type" value="Genomic_DNA"/>
</dbReference>
<dbReference type="AlphaFoldDB" id="A0AAX4PAN9"/>
<dbReference type="Proteomes" id="UP001472866">
    <property type="component" value="Chromosome 07"/>
</dbReference>
<proteinExistence type="predicted"/>
<accession>A0AAX4PAN9</accession>
<gene>
    <name evidence="1" type="ORF">HKI87_07g46410</name>
</gene>
<name>A0AAX4PAN9_9CHLO</name>
<protein>
    <recommendedName>
        <fullName evidence="3">Zn-ribbon motif protein</fullName>
    </recommendedName>
</protein>
<evidence type="ECO:0008006" key="3">
    <source>
        <dbReference type="Google" id="ProtNLM"/>
    </source>
</evidence>
<evidence type="ECO:0000313" key="2">
    <source>
        <dbReference type="Proteomes" id="UP001472866"/>
    </source>
</evidence>
<evidence type="ECO:0000313" key="1">
    <source>
        <dbReference type="EMBL" id="WZN63096.1"/>
    </source>
</evidence>
<reference evidence="1 2" key="1">
    <citation type="submission" date="2024-03" db="EMBL/GenBank/DDBJ databases">
        <title>Complete genome sequence of the green alga Chloropicon roscoffensis RCC1871.</title>
        <authorList>
            <person name="Lemieux C."/>
            <person name="Pombert J.-F."/>
            <person name="Otis C."/>
            <person name="Turmel M."/>
        </authorList>
    </citation>
    <scope>NUCLEOTIDE SEQUENCE [LARGE SCALE GENOMIC DNA]</scope>
    <source>
        <strain evidence="1 2">RCC1871</strain>
    </source>
</reference>